<organism evidence="7 8">
    <name type="scientific">Chitinophaga horti</name>
    <dbReference type="NCBI Taxonomy" id="2920382"/>
    <lineage>
        <taxon>Bacteria</taxon>
        <taxon>Pseudomonadati</taxon>
        <taxon>Bacteroidota</taxon>
        <taxon>Chitinophagia</taxon>
        <taxon>Chitinophagales</taxon>
        <taxon>Chitinophagaceae</taxon>
        <taxon>Chitinophaga</taxon>
    </lineage>
</organism>
<comment type="catalytic activity">
    <reaction evidence="1">
        <text>Hydrolyzes the link between N-acetylmuramoyl residues and L-amino acid residues in certain cell-wall glycopeptides.</text>
        <dbReference type="EC" id="3.5.1.28"/>
    </reaction>
</comment>
<dbReference type="SMART" id="SM00644">
    <property type="entry name" value="Ami_2"/>
    <property type="match status" value="1"/>
</dbReference>
<evidence type="ECO:0000256" key="4">
    <source>
        <dbReference type="ARBA" id="ARBA00023316"/>
    </source>
</evidence>
<gene>
    <name evidence="7" type="ORF">MKQ68_09445</name>
</gene>
<feature type="signal peptide" evidence="5">
    <location>
        <begin position="1"/>
        <end position="24"/>
    </location>
</feature>
<evidence type="ECO:0000259" key="6">
    <source>
        <dbReference type="SMART" id="SM00644"/>
    </source>
</evidence>
<dbReference type="SUPFAM" id="SSF55846">
    <property type="entry name" value="N-acetylmuramoyl-L-alanine amidase-like"/>
    <property type="match status" value="1"/>
</dbReference>
<dbReference type="InterPro" id="IPR002502">
    <property type="entry name" value="Amidase_domain"/>
</dbReference>
<evidence type="ECO:0000256" key="1">
    <source>
        <dbReference type="ARBA" id="ARBA00001561"/>
    </source>
</evidence>
<dbReference type="EC" id="3.5.1.28" evidence="2"/>
<keyword evidence="8" id="KW-1185">Reference proteome</keyword>
<evidence type="ECO:0000256" key="5">
    <source>
        <dbReference type="SAM" id="SignalP"/>
    </source>
</evidence>
<dbReference type="InterPro" id="IPR036505">
    <property type="entry name" value="Amidase/PGRP_sf"/>
</dbReference>
<keyword evidence="5" id="KW-0732">Signal</keyword>
<evidence type="ECO:0000256" key="2">
    <source>
        <dbReference type="ARBA" id="ARBA00011901"/>
    </source>
</evidence>
<dbReference type="PANTHER" id="PTHR30417">
    <property type="entry name" value="N-ACETYLMURAMOYL-L-ALANINE AMIDASE AMID"/>
    <property type="match status" value="1"/>
</dbReference>
<protein>
    <recommendedName>
        <fullName evidence="2">N-acetylmuramoyl-L-alanine amidase</fullName>
        <ecNumber evidence="2">3.5.1.28</ecNumber>
    </recommendedName>
</protein>
<evidence type="ECO:0000313" key="7">
    <source>
        <dbReference type="EMBL" id="UYQ95320.1"/>
    </source>
</evidence>
<dbReference type="Pfam" id="PF01510">
    <property type="entry name" value="Amidase_2"/>
    <property type="match status" value="1"/>
</dbReference>
<name>A0ABY6J759_9BACT</name>
<dbReference type="PANTHER" id="PTHR30417:SF1">
    <property type="entry name" value="N-ACETYLMURAMOYL-L-ALANINE AMIDASE AMID"/>
    <property type="match status" value="1"/>
</dbReference>
<feature type="chain" id="PRO_5045465428" description="N-acetylmuramoyl-L-alanine amidase" evidence="5">
    <location>
        <begin position="25"/>
        <end position="272"/>
    </location>
</feature>
<dbReference type="InterPro" id="IPR051206">
    <property type="entry name" value="NAMLAA_amidase_2"/>
</dbReference>
<dbReference type="CDD" id="cd06583">
    <property type="entry name" value="PGRP"/>
    <property type="match status" value="1"/>
</dbReference>
<keyword evidence="3 7" id="KW-0378">Hydrolase</keyword>
<evidence type="ECO:0000256" key="3">
    <source>
        <dbReference type="ARBA" id="ARBA00022801"/>
    </source>
</evidence>
<evidence type="ECO:0000313" key="8">
    <source>
        <dbReference type="Proteomes" id="UP001162741"/>
    </source>
</evidence>
<dbReference type="GO" id="GO:0008745">
    <property type="term" value="F:N-acetylmuramoyl-L-alanine amidase activity"/>
    <property type="evidence" value="ECO:0007669"/>
    <property type="project" value="UniProtKB-EC"/>
</dbReference>
<feature type="domain" description="N-acetylmuramoyl-L-alanine amidase" evidence="6">
    <location>
        <begin position="57"/>
        <end position="190"/>
    </location>
</feature>
<proteinExistence type="predicted"/>
<dbReference type="Proteomes" id="UP001162741">
    <property type="component" value="Chromosome"/>
</dbReference>
<sequence length="272" mass="30251">MSTRNGIILALLALCSCAPQPYKATNKVYRQQAKSLARGLQDQPIGLPVDSVQPTAWWAGTVNFNLRKPNFVIIHHTAQNSCEQTLKTFTMTRTQVSAHYVICRDGVVHHMLNDYLRAWHGGAAKWGNVTDINSTSIGIELDNNGTEPFAPMQVRSLLVLLDTLKHRYNIPAANFIGHGDIAPRRKVDPSVYFPWQQLAEKGFGLWFDTSAVSLPANFDTKMALRIVGYNVQDSTGAVEAFRRKFNPADSTKGAAMSEGEQKILYSLMKQSQ</sequence>
<reference evidence="7" key="1">
    <citation type="submission" date="2022-10" db="EMBL/GenBank/DDBJ databases">
        <title>Chitinophaga sp. nov., isolated from soil.</title>
        <authorList>
            <person name="Jeon C.O."/>
        </authorList>
    </citation>
    <scope>NUCLEOTIDE SEQUENCE</scope>
    <source>
        <strain evidence="7">R8</strain>
    </source>
</reference>
<accession>A0ABY6J759</accession>
<dbReference type="PROSITE" id="PS51257">
    <property type="entry name" value="PROKAR_LIPOPROTEIN"/>
    <property type="match status" value="1"/>
</dbReference>
<dbReference type="EMBL" id="CP107006">
    <property type="protein sequence ID" value="UYQ95320.1"/>
    <property type="molecule type" value="Genomic_DNA"/>
</dbReference>
<dbReference type="Gene3D" id="3.40.80.10">
    <property type="entry name" value="Peptidoglycan recognition protein-like"/>
    <property type="match status" value="1"/>
</dbReference>
<dbReference type="RefSeq" id="WP_264283077.1">
    <property type="nucleotide sequence ID" value="NZ_CP107006.1"/>
</dbReference>
<keyword evidence="4" id="KW-0961">Cell wall biogenesis/degradation</keyword>